<dbReference type="RefSeq" id="WP_282218162.1">
    <property type="nucleotide sequence ID" value="NZ_CP118246.1"/>
</dbReference>
<evidence type="ECO:0000313" key="2">
    <source>
        <dbReference type="EMBL" id="WDR01752.1"/>
    </source>
</evidence>
<dbReference type="EMBL" id="CP118246">
    <property type="protein sequence ID" value="WDR01752.1"/>
    <property type="molecule type" value="Genomic_DNA"/>
</dbReference>
<evidence type="ECO:0000313" key="3">
    <source>
        <dbReference type="Proteomes" id="UP001220530"/>
    </source>
</evidence>
<sequence>MPDHLNGRCCGQPFVSKGFPQEGERVGNQLVKALSNLSGEDALPVLTDASTCAKHLADLPGTATIVDSAQFLADTLLPRLTITNPLPALAVHHNCSAQRLKEQPATEAVARACATAIAVLSSVTCCGYAGDKGLFTPELNKHATRFAKNDIPPDCRIGISTVSTCASGLSEHAGIPFVALASILEYVSRP</sequence>
<organism evidence="2 3">
    <name type="scientific">Devosia algicola</name>
    <dbReference type="NCBI Taxonomy" id="3026418"/>
    <lineage>
        <taxon>Bacteria</taxon>
        <taxon>Pseudomonadati</taxon>
        <taxon>Pseudomonadota</taxon>
        <taxon>Alphaproteobacteria</taxon>
        <taxon>Hyphomicrobiales</taxon>
        <taxon>Devosiaceae</taxon>
        <taxon>Devosia</taxon>
    </lineage>
</organism>
<evidence type="ECO:0000259" key="1">
    <source>
        <dbReference type="Pfam" id="PF02754"/>
    </source>
</evidence>
<dbReference type="Pfam" id="PF02754">
    <property type="entry name" value="CCG"/>
    <property type="match status" value="2"/>
</dbReference>
<proteinExistence type="predicted"/>
<gene>
    <name evidence="2" type="ORF">PSQ19_13525</name>
</gene>
<dbReference type="Proteomes" id="UP001220530">
    <property type="component" value="Chromosome"/>
</dbReference>
<name>A0ABY7YKN9_9HYPH</name>
<feature type="domain" description="Cysteine-rich" evidence="1">
    <location>
        <begin position="6"/>
        <end position="56"/>
    </location>
</feature>
<accession>A0ABY7YKN9</accession>
<keyword evidence="3" id="KW-1185">Reference proteome</keyword>
<protein>
    <submittedName>
        <fullName evidence="2">(Fe-S)-binding protein</fullName>
    </submittedName>
</protein>
<dbReference type="InterPro" id="IPR004017">
    <property type="entry name" value="Cys_rich_dom"/>
</dbReference>
<feature type="domain" description="Cysteine-rich" evidence="1">
    <location>
        <begin position="90"/>
        <end position="147"/>
    </location>
</feature>
<reference evidence="2 3" key="1">
    <citation type="submission" date="2023-02" db="EMBL/GenBank/DDBJ databases">
        <title>Devosia algicola sp. nov., isolated from the phycosphere of marine algae.</title>
        <authorList>
            <person name="Kim J.M."/>
            <person name="Lee J.K."/>
            <person name="Choi B.J."/>
            <person name="Bayburt H."/>
            <person name="Jeon C.O."/>
        </authorList>
    </citation>
    <scope>NUCLEOTIDE SEQUENCE [LARGE SCALE GENOMIC DNA]</scope>
    <source>
        <strain evidence="2 3">G20-9</strain>
    </source>
</reference>